<keyword evidence="2" id="KW-0808">Transferase</keyword>
<feature type="domain" description="Glycosyltransferase 2-like" evidence="1">
    <location>
        <begin position="15"/>
        <end position="190"/>
    </location>
</feature>
<dbReference type="InterPro" id="IPR050834">
    <property type="entry name" value="Glycosyltransf_2"/>
</dbReference>
<protein>
    <submittedName>
        <fullName evidence="2">Glycosyltransferase involved in cell wall biosynthesis</fullName>
    </submittedName>
</protein>
<evidence type="ECO:0000313" key="2">
    <source>
        <dbReference type="EMBL" id="MBB4035896.1"/>
    </source>
</evidence>
<dbReference type="RefSeq" id="WP_183306807.1">
    <property type="nucleotide sequence ID" value="NZ_JACIEP010000005.1"/>
</dbReference>
<reference evidence="2 3" key="1">
    <citation type="submission" date="2020-08" db="EMBL/GenBank/DDBJ databases">
        <title>Genomic Encyclopedia of Type Strains, Phase IV (KMG-IV): sequencing the most valuable type-strain genomes for metagenomic binning, comparative biology and taxonomic classification.</title>
        <authorList>
            <person name="Goeker M."/>
        </authorList>
    </citation>
    <scope>NUCLEOTIDE SEQUENCE [LARGE SCALE GENOMIC DNA]</scope>
    <source>
        <strain evidence="2 3">DSM 104969</strain>
    </source>
</reference>
<gene>
    <name evidence="2" type="ORF">GGR21_001791</name>
</gene>
<dbReference type="AlphaFoldDB" id="A0A840CKK0"/>
<dbReference type="EMBL" id="JACIEP010000005">
    <property type="protein sequence ID" value="MBB4035896.1"/>
    <property type="molecule type" value="Genomic_DNA"/>
</dbReference>
<dbReference type="SUPFAM" id="SSF53448">
    <property type="entry name" value="Nucleotide-diphospho-sugar transferases"/>
    <property type="match status" value="1"/>
</dbReference>
<dbReference type="Pfam" id="PF00535">
    <property type="entry name" value="Glycos_transf_2"/>
    <property type="match status" value="1"/>
</dbReference>
<evidence type="ECO:0000259" key="1">
    <source>
        <dbReference type="Pfam" id="PF00535"/>
    </source>
</evidence>
<dbReference type="PANTHER" id="PTHR43685:SF11">
    <property type="entry name" value="GLYCOSYLTRANSFERASE TAGX-RELATED"/>
    <property type="match status" value="1"/>
</dbReference>
<dbReference type="Gene3D" id="3.90.550.10">
    <property type="entry name" value="Spore Coat Polysaccharide Biosynthesis Protein SpsA, Chain A"/>
    <property type="match status" value="1"/>
</dbReference>
<dbReference type="InterPro" id="IPR029044">
    <property type="entry name" value="Nucleotide-diphossugar_trans"/>
</dbReference>
<proteinExistence type="predicted"/>
<organism evidence="2 3">
    <name type="scientific">Dysgonomonas hofstadii</name>
    <dbReference type="NCBI Taxonomy" id="637886"/>
    <lineage>
        <taxon>Bacteria</taxon>
        <taxon>Pseudomonadati</taxon>
        <taxon>Bacteroidota</taxon>
        <taxon>Bacteroidia</taxon>
        <taxon>Bacteroidales</taxon>
        <taxon>Dysgonomonadaceae</taxon>
        <taxon>Dysgonomonas</taxon>
    </lineage>
</organism>
<dbReference type="Proteomes" id="UP000555103">
    <property type="component" value="Unassembled WGS sequence"/>
</dbReference>
<dbReference type="InterPro" id="IPR001173">
    <property type="entry name" value="Glyco_trans_2-like"/>
</dbReference>
<sequence length="327" mass="38690">MTDIDTVRMSTPLVSVIVPNYNHNHFLAQRLDSILNQTFQDFELIILDDCSTDNSRDIIEKYRTSEKVSHVIYNEKNSGSPFLQWQKGLSLARGEYIWIAESDDYSDLIFLEKMIFLLKNNLSCNISYCCSHLIDENGNILPIDWDRNKQERYAVNVFDGKQFLKARMLFDNSIYNAGMAVFRKSAYKNIGNEFTKYTFCGDWYFWNKICIQGTVIRYCDKLNYFRQHSDKVTPRADSEGIKFIEGKYVFKDVMDMLSFSKLQNDIAVGKFTKRIKNFKLFKNENIREKVLDDVCNYLKASYWNIFIYELDKFFNFSSLNLRKNKYI</sequence>
<accession>A0A840CKK0</accession>
<comment type="caution">
    <text evidence="2">The sequence shown here is derived from an EMBL/GenBank/DDBJ whole genome shotgun (WGS) entry which is preliminary data.</text>
</comment>
<evidence type="ECO:0000313" key="3">
    <source>
        <dbReference type="Proteomes" id="UP000555103"/>
    </source>
</evidence>
<dbReference type="GO" id="GO:0016740">
    <property type="term" value="F:transferase activity"/>
    <property type="evidence" value="ECO:0007669"/>
    <property type="project" value="UniProtKB-KW"/>
</dbReference>
<name>A0A840CKK0_9BACT</name>
<keyword evidence="3" id="KW-1185">Reference proteome</keyword>
<dbReference type="PANTHER" id="PTHR43685">
    <property type="entry name" value="GLYCOSYLTRANSFERASE"/>
    <property type="match status" value="1"/>
</dbReference>